<feature type="domain" description="BAG" evidence="5">
    <location>
        <begin position="441"/>
        <end position="517"/>
    </location>
</feature>
<feature type="region of interest" description="Disordered" evidence="2">
    <location>
        <begin position="404"/>
        <end position="427"/>
    </location>
</feature>
<keyword evidence="3" id="KW-0812">Transmembrane</keyword>
<dbReference type="GO" id="GO:0051087">
    <property type="term" value="F:protein-folding chaperone binding"/>
    <property type="evidence" value="ECO:0007669"/>
    <property type="project" value="InterPro"/>
</dbReference>
<feature type="domain" description="Ubiquitin-like" evidence="4">
    <location>
        <begin position="347"/>
        <end position="396"/>
    </location>
</feature>
<evidence type="ECO:0000259" key="4">
    <source>
        <dbReference type="PROSITE" id="PS50053"/>
    </source>
</evidence>
<sequence length="520" mass="57238">MGLFSRSRSPSPAPPTHGPVLRAYDVTVHNASTRDMVVTPAGEPNKLLYNIQLRAHQDPTVLVYDANGSPDIRADAVPIATVAANIQYYAMGVTIGNPERNDSLISKLEWKATWKDTYYGTNVPLLDSGKEMELKWKATSNVDGHKSSLGMHYKLVDSENQLVARYVHNGTYVDSAGTLEIFQDVPMQYYDLFALITMLGNMELGFLIRRINTSNAATANMSAFLAVLASQDLWEAVLPTRLASLLSDHLTPISNHFSAELSYLQARLPPSLASADPNVLVLLIIFLLTFIPLSIFTFPMRRFLKSVTGSSLFDDDDETRTVDTILVQHAKDTLQITFPRGDVTSGTSTVADLRAKVQDALGLSRTHSIKLVFAGHNLKDDTDPLSKYNLKHGAKVLCMASKSKLAPPPASSGPSSARSTPEPKKKKIIPPMEMIDLVRKHVQGSIVPLVEAFESNPPPDAGKRKEEHNRLGETLLGEMLKLDSVDVDGPDGAEVRKKRKETVRELHGLLERLDKVDKPQ</sequence>
<dbReference type="InterPro" id="IPR029071">
    <property type="entry name" value="Ubiquitin-like_domsf"/>
</dbReference>
<evidence type="ECO:0000313" key="7">
    <source>
        <dbReference type="Proteomes" id="UP000015100"/>
    </source>
</evidence>
<evidence type="ECO:0000313" key="6">
    <source>
        <dbReference type="EMBL" id="EPS41875.1"/>
    </source>
</evidence>
<evidence type="ECO:0000256" key="3">
    <source>
        <dbReference type="SAM" id="Phobius"/>
    </source>
</evidence>
<keyword evidence="7" id="KW-1185">Reference proteome</keyword>
<dbReference type="AlphaFoldDB" id="S8AFR7"/>
<dbReference type="Pfam" id="PF02179">
    <property type="entry name" value="BAG"/>
    <property type="match status" value="1"/>
</dbReference>
<evidence type="ECO:0008006" key="8">
    <source>
        <dbReference type="Google" id="ProtNLM"/>
    </source>
</evidence>
<dbReference type="PANTHER" id="PTHR12329">
    <property type="entry name" value="BCL2-ASSOCIATED ATHANOGENE"/>
    <property type="match status" value="1"/>
</dbReference>
<comment type="caution">
    <text evidence="6">The sequence shown here is derived from an EMBL/GenBank/DDBJ whole genome shotgun (WGS) entry which is preliminary data.</text>
</comment>
<dbReference type="InterPro" id="IPR003103">
    <property type="entry name" value="BAG_domain"/>
</dbReference>
<dbReference type="Gene3D" id="3.10.20.90">
    <property type="entry name" value="Phosphatidylinositol 3-kinase Catalytic Subunit, Chain A, domain 1"/>
    <property type="match status" value="1"/>
</dbReference>
<name>S8AFR7_DACHA</name>
<keyword evidence="1" id="KW-0143">Chaperone</keyword>
<dbReference type="GO" id="GO:0016020">
    <property type="term" value="C:membrane"/>
    <property type="evidence" value="ECO:0007669"/>
    <property type="project" value="TreeGrafter"/>
</dbReference>
<dbReference type="GO" id="GO:0005634">
    <property type="term" value="C:nucleus"/>
    <property type="evidence" value="ECO:0007669"/>
    <property type="project" value="TreeGrafter"/>
</dbReference>
<dbReference type="EMBL" id="AQGS01000136">
    <property type="protein sequence ID" value="EPS41875.1"/>
    <property type="molecule type" value="Genomic_DNA"/>
</dbReference>
<dbReference type="GO" id="GO:0050821">
    <property type="term" value="P:protein stabilization"/>
    <property type="evidence" value="ECO:0007669"/>
    <property type="project" value="TreeGrafter"/>
</dbReference>
<evidence type="ECO:0000256" key="1">
    <source>
        <dbReference type="ARBA" id="ARBA00023186"/>
    </source>
</evidence>
<dbReference type="STRING" id="1284197.S8AFR7"/>
<feature type="transmembrane region" description="Helical" evidence="3">
    <location>
        <begin position="279"/>
        <end position="298"/>
    </location>
</feature>
<feature type="compositionally biased region" description="Low complexity" evidence="2">
    <location>
        <begin position="1"/>
        <end position="10"/>
    </location>
</feature>
<dbReference type="HOGENOM" id="CLU_523751_0_0_1"/>
<dbReference type="Proteomes" id="UP000015100">
    <property type="component" value="Unassembled WGS sequence"/>
</dbReference>
<dbReference type="CDD" id="cd17039">
    <property type="entry name" value="Ubl_ubiquitin_like"/>
    <property type="match status" value="1"/>
</dbReference>
<proteinExistence type="predicted"/>
<dbReference type="OrthoDB" id="417450at2759"/>
<evidence type="ECO:0000259" key="5">
    <source>
        <dbReference type="PROSITE" id="PS51035"/>
    </source>
</evidence>
<accession>S8AFR7</accession>
<dbReference type="Gene3D" id="1.20.58.120">
    <property type="entry name" value="BAG domain"/>
    <property type="match status" value="1"/>
</dbReference>
<dbReference type="PROSITE" id="PS50053">
    <property type="entry name" value="UBIQUITIN_2"/>
    <property type="match status" value="1"/>
</dbReference>
<organism evidence="6 7">
    <name type="scientific">Dactylellina haptotyla (strain CBS 200.50)</name>
    <name type="common">Nematode-trapping fungus</name>
    <name type="synonym">Monacrosporium haptotylum</name>
    <dbReference type="NCBI Taxonomy" id="1284197"/>
    <lineage>
        <taxon>Eukaryota</taxon>
        <taxon>Fungi</taxon>
        <taxon>Dikarya</taxon>
        <taxon>Ascomycota</taxon>
        <taxon>Pezizomycotina</taxon>
        <taxon>Orbiliomycetes</taxon>
        <taxon>Orbiliales</taxon>
        <taxon>Orbiliaceae</taxon>
        <taxon>Dactylellina</taxon>
    </lineage>
</organism>
<dbReference type="PROSITE" id="PS51035">
    <property type="entry name" value="BAG"/>
    <property type="match status" value="1"/>
</dbReference>
<keyword evidence="3" id="KW-0472">Membrane</keyword>
<protein>
    <recommendedName>
        <fullName evidence="8">BAG domain-containing protein</fullName>
    </recommendedName>
</protein>
<reference evidence="7" key="2">
    <citation type="submission" date="2013-04" db="EMBL/GenBank/DDBJ databases">
        <title>Genomic mechanisms accounting for the adaptation to parasitism in nematode-trapping fungi.</title>
        <authorList>
            <person name="Ahren D.G."/>
        </authorList>
    </citation>
    <scope>NUCLEOTIDE SEQUENCE [LARGE SCALE GENOMIC DNA]</scope>
    <source>
        <strain evidence="7">CBS 200.50</strain>
    </source>
</reference>
<dbReference type="InterPro" id="IPR036533">
    <property type="entry name" value="BAG_dom_sf"/>
</dbReference>
<dbReference type="Pfam" id="PF00240">
    <property type="entry name" value="ubiquitin"/>
    <property type="match status" value="1"/>
</dbReference>
<reference evidence="6 7" key="1">
    <citation type="journal article" date="2013" name="PLoS Genet.">
        <title>Genomic mechanisms accounting for the adaptation to parasitism in nematode-trapping fungi.</title>
        <authorList>
            <person name="Meerupati T."/>
            <person name="Andersson K.M."/>
            <person name="Friman E."/>
            <person name="Kumar D."/>
            <person name="Tunlid A."/>
            <person name="Ahren D."/>
        </authorList>
    </citation>
    <scope>NUCLEOTIDE SEQUENCE [LARGE SCALE GENOMIC DNA]</scope>
    <source>
        <strain evidence="6 7">CBS 200.50</strain>
    </source>
</reference>
<dbReference type="GO" id="GO:0005829">
    <property type="term" value="C:cytosol"/>
    <property type="evidence" value="ECO:0007669"/>
    <property type="project" value="TreeGrafter"/>
</dbReference>
<dbReference type="SUPFAM" id="SSF54236">
    <property type="entry name" value="Ubiquitin-like"/>
    <property type="match status" value="1"/>
</dbReference>
<dbReference type="InterPro" id="IPR039773">
    <property type="entry name" value="BAG_chaperone_regulator"/>
</dbReference>
<gene>
    <name evidence="6" type="ORF">H072_4157</name>
</gene>
<dbReference type="SMART" id="SM00264">
    <property type="entry name" value="BAG"/>
    <property type="match status" value="1"/>
</dbReference>
<dbReference type="PANTHER" id="PTHR12329:SF16">
    <property type="entry name" value="BAG FAMILY MOLECULAR CHAPERONE REGULATOR 1"/>
    <property type="match status" value="1"/>
</dbReference>
<keyword evidence="3" id="KW-1133">Transmembrane helix</keyword>
<dbReference type="InterPro" id="IPR000626">
    <property type="entry name" value="Ubiquitin-like_dom"/>
</dbReference>
<dbReference type="SUPFAM" id="SSF63491">
    <property type="entry name" value="BAG domain"/>
    <property type="match status" value="1"/>
</dbReference>
<dbReference type="eggNOG" id="KOG4361">
    <property type="taxonomic scope" value="Eukaryota"/>
</dbReference>
<feature type="region of interest" description="Disordered" evidence="2">
    <location>
        <begin position="1"/>
        <end position="20"/>
    </location>
</feature>
<evidence type="ECO:0000256" key="2">
    <source>
        <dbReference type="SAM" id="MobiDB-lite"/>
    </source>
</evidence>
<dbReference type="GO" id="GO:0000774">
    <property type="term" value="F:adenyl-nucleotide exchange factor activity"/>
    <property type="evidence" value="ECO:0007669"/>
    <property type="project" value="TreeGrafter"/>
</dbReference>